<feature type="region of interest" description="Disordered" evidence="1">
    <location>
        <begin position="280"/>
        <end position="311"/>
    </location>
</feature>
<dbReference type="PROSITE" id="PS50244">
    <property type="entry name" value="S5A_REDUCTASE"/>
    <property type="match status" value="1"/>
</dbReference>
<sequence>MTKRERTSLIVVVLVVVVGALVALAGSQDGATVGGVPVFALAAAAAFVIQWIVFVPSYLRGTERFYDLTGSLTYIVVTVGVMVLSGADDVRSWVLAAMVVLWAARLGAFLFVRVSRSGGDDRFDELKTSWPRFLVTWTVQGLWVTLTAAAAWVAITAESRPAFDWLAWVGVALWVLGLGVEAVADAQKSRFKADPANEGRFIRTGLWSRSRHPNYFGEIVLWVGVAVVAAPAFVGWQWVAIISPVFVTLLLLRVSGIPCWRRRPTIAGAATRTTRSTSARRRCWSRVPEPAGPDPSRRPSRCGWFEGEVPP</sequence>
<name>A0ABN6XAX8_9CELL</name>
<feature type="transmembrane region" description="Helical" evidence="2">
    <location>
        <begin position="71"/>
        <end position="87"/>
    </location>
</feature>
<dbReference type="InterPro" id="IPR010721">
    <property type="entry name" value="UstE-like"/>
</dbReference>
<feature type="transmembrane region" description="Helical" evidence="2">
    <location>
        <begin position="133"/>
        <end position="153"/>
    </location>
</feature>
<feature type="transmembrane region" description="Helical" evidence="2">
    <location>
        <begin position="93"/>
        <end position="112"/>
    </location>
</feature>
<feature type="transmembrane region" description="Helical" evidence="2">
    <location>
        <begin position="165"/>
        <end position="184"/>
    </location>
</feature>
<dbReference type="Pfam" id="PF06966">
    <property type="entry name" value="DUF1295"/>
    <property type="match status" value="1"/>
</dbReference>
<dbReference type="Gene3D" id="1.20.120.1630">
    <property type="match status" value="1"/>
</dbReference>
<keyword evidence="2" id="KW-0812">Transmembrane</keyword>
<evidence type="ECO:0000256" key="1">
    <source>
        <dbReference type="SAM" id="MobiDB-lite"/>
    </source>
</evidence>
<keyword evidence="2" id="KW-0472">Membrane</keyword>
<gene>
    <name evidence="3" type="ORF">GCM10025865_13100</name>
</gene>
<evidence type="ECO:0008006" key="5">
    <source>
        <dbReference type="Google" id="ProtNLM"/>
    </source>
</evidence>
<feature type="transmembrane region" description="Helical" evidence="2">
    <location>
        <begin position="38"/>
        <end position="59"/>
    </location>
</feature>
<proteinExistence type="predicted"/>
<evidence type="ECO:0000313" key="4">
    <source>
        <dbReference type="Proteomes" id="UP001321475"/>
    </source>
</evidence>
<evidence type="ECO:0000313" key="3">
    <source>
        <dbReference type="EMBL" id="BDZ42011.1"/>
    </source>
</evidence>
<protein>
    <recommendedName>
        <fullName evidence="5">Steroid 5-alpha reductase family enzyme</fullName>
    </recommendedName>
</protein>
<accession>A0ABN6XAX8</accession>
<dbReference type="RefSeq" id="WP_350227690.1">
    <property type="nucleotide sequence ID" value="NZ_AP027729.1"/>
</dbReference>
<feature type="transmembrane region" description="Helical" evidence="2">
    <location>
        <begin position="7"/>
        <end position="26"/>
    </location>
</feature>
<dbReference type="PANTHER" id="PTHR32251:SF17">
    <property type="entry name" value="STEROID 5-ALPHA REDUCTASE C-TERMINAL DOMAIN-CONTAINING PROTEIN"/>
    <property type="match status" value="1"/>
</dbReference>
<keyword evidence="4" id="KW-1185">Reference proteome</keyword>
<evidence type="ECO:0000256" key="2">
    <source>
        <dbReference type="SAM" id="Phobius"/>
    </source>
</evidence>
<dbReference type="PANTHER" id="PTHR32251">
    <property type="entry name" value="3-OXO-5-ALPHA-STEROID 4-DEHYDROGENASE"/>
    <property type="match status" value="1"/>
</dbReference>
<dbReference type="Proteomes" id="UP001321475">
    <property type="component" value="Chromosome"/>
</dbReference>
<feature type="transmembrane region" description="Helical" evidence="2">
    <location>
        <begin position="213"/>
        <end position="230"/>
    </location>
</feature>
<dbReference type="EMBL" id="AP027729">
    <property type="protein sequence ID" value="BDZ42011.1"/>
    <property type="molecule type" value="Genomic_DNA"/>
</dbReference>
<reference evidence="4" key="1">
    <citation type="journal article" date="2019" name="Int. J. Syst. Evol. Microbiol.">
        <title>The Global Catalogue of Microorganisms (GCM) 10K type strain sequencing project: providing services to taxonomists for standard genome sequencing and annotation.</title>
        <authorList>
            <consortium name="The Broad Institute Genomics Platform"/>
            <consortium name="The Broad Institute Genome Sequencing Center for Infectious Disease"/>
            <person name="Wu L."/>
            <person name="Ma J."/>
        </authorList>
    </citation>
    <scope>NUCLEOTIDE SEQUENCE [LARGE SCALE GENOMIC DNA]</scope>
    <source>
        <strain evidence="4">NBRC 108565</strain>
    </source>
</reference>
<keyword evidence="2" id="KW-1133">Transmembrane helix</keyword>
<organism evidence="3 4">
    <name type="scientific">Paraoerskovia sediminicola</name>
    <dbReference type="NCBI Taxonomy" id="1138587"/>
    <lineage>
        <taxon>Bacteria</taxon>
        <taxon>Bacillati</taxon>
        <taxon>Actinomycetota</taxon>
        <taxon>Actinomycetes</taxon>
        <taxon>Micrococcales</taxon>
        <taxon>Cellulomonadaceae</taxon>
        <taxon>Paraoerskovia</taxon>
    </lineage>
</organism>